<proteinExistence type="predicted"/>
<evidence type="ECO:0000256" key="2">
    <source>
        <dbReference type="ARBA" id="ARBA00022692"/>
    </source>
</evidence>
<organism evidence="6">
    <name type="scientific">Streptomyces sp. R21</name>
    <dbReference type="NCBI Taxonomy" id="3238627"/>
    <lineage>
        <taxon>Bacteria</taxon>
        <taxon>Bacillati</taxon>
        <taxon>Actinomycetota</taxon>
        <taxon>Actinomycetes</taxon>
        <taxon>Kitasatosporales</taxon>
        <taxon>Streptomycetaceae</taxon>
        <taxon>Streptomyces</taxon>
    </lineage>
</organism>
<keyword evidence="4 5" id="KW-0472">Membrane</keyword>
<reference evidence="6" key="1">
    <citation type="submission" date="2024-07" db="EMBL/GenBank/DDBJ databases">
        <authorList>
            <person name="Yu S.T."/>
        </authorList>
    </citation>
    <scope>NUCLEOTIDE SEQUENCE</scope>
    <source>
        <strain evidence="6">R21</strain>
    </source>
</reference>
<dbReference type="InterPro" id="IPR004710">
    <property type="entry name" value="Bilac:Na_transpt"/>
</dbReference>
<evidence type="ECO:0000256" key="4">
    <source>
        <dbReference type="ARBA" id="ARBA00023136"/>
    </source>
</evidence>
<feature type="transmembrane region" description="Helical" evidence="5">
    <location>
        <begin position="21"/>
        <end position="42"/>
    </location>
</feature>
<feature type="transmembrane region" description="Helical" evidence="5">
    <location>
        <begin position="62"/>
        <end position="79"/>
    </location>
</feature>
<dbReference type="Gene3D" id="1.20.1530.20">
    <property type="match status" value="1"/>
</dbReference>
<dbReference type="PANTHER" id="PTHR10361:SF28">
    <property type="entry name" value="P3 PROTEIN-RELATED"/>
    <property type="match status" value="1"/>
</dbReference>
<dbReference type="GO" id="GO:0016020">
    <property type="term" value="C:membrane"/>
    <property type="evidence" value="ECO:0007669"/>
    <property type="project" value="UniProtKB-SubCell"/>
</dbReference>
<evidence type="ECO:0000313" key="6">
    <source>
        <dbReference type="EMBL" id="XDQ30978.1"/>
    </source>
</evidence>
<dbReference type="PANTHER" id="PTHR10361">
    <property type="entry name" value="SODIUM-BILE ACID COTRANSPORTER"/>
    <property type="match status" value="1"/>
</dbReference>
<sequence length="388" mass="40224">MHNPTDRLSPTDRATGWLRRRLGRAMALAYVLALMAPGPGLWLRHAHGLPLDGTHELPLPSTSLLLGLVLFSAGLQVPAQALGQLLRRPRTLLAGLVLHVLAPLLIIPLVAFLLRWTPDSDGGSGLITAMIMLLAMPVAAGATVWTGKGQGDQPTMVGLVLVSTLLSPLTLPVTVQALAPLLHGEYVGTVEAAGQTANSGFTLTGVVLPCAAGLACRLVMTRPGLARPGLARRGLARPGRARRGPSRPGLARPWLSRLLSAVVPTAMLGSLVLTYANAAGALGSFLAHPRPLLLTAALAVAAVVCTLSFATGRIAARVLRLDAPAASSLTLACGMNNSSASAVLITNALPDKPHLLLPVLAYGLLQKTAANRVVRVHPRLPPPGSRPG</sequence>
<dbReference type="EMBL" id="CP163435">
    <property type="protein sequence ID" value="XDQ30978.1"/>
    <property type="molecule type" value="Genomic_DNA"/>
</dbReference>
<dbReference type="InterPro" id="IPR038770">
    <property type="entry name" value="Na+/solute_symporter_sf"/>
</dbReference>
<keyword evidence="3 5" id="KW-1133">Transmembrane helix</keyword>
<feature type="transmembrane region" description="Helical" evidence="5">
    <location>
        <begin position="292"/>
        <end position="310"/>
    </location>
</feature>
<feature type="transmembrane region" description="Helical" evidence="5">
    <location>
        <begin position="199"/>
        <end position="220"/>
    </location>
</feature>
<feature type="transmembrane region" description="Helical" evidence="5">
    <location>
        <begin position="126"/>
        <end position="145"/>
    </location>
</feature>
<gene>
    <name evidence="6" type="ORF">AB5J56_42540</name>
</gene>
<name>A0AB39PMG6_9ACTN</name>
<comment type="subcellular location">
    <subcellularLocation>
        <location evidence="1">Membrane</location>
        <topology evidence="1">Multi-pass membrane protein</topology>
    </subcellularLocation>
</comment>
<feature type="transmembrane region" description="Helical" evidence="5">
    <location>
        <begin position="157"/>
        <end position="179"/>
    </location>
</feature>
<feature type="transmembrane region" description="Helical" evidence="5">
    <location>
        <begin position="258"/>
        <end position="286"/>
    </location>
</feature>
<dbReference type="RefSeq" id="WP_369241439.1">
    <property type="nucleotide sequence ID" value="NZ_CP163435.1"/>
</dbReference>
<accession>A0AB39PMG6</accession>
<dbReference type="InterPro" id="IPR002657">
    <property type="entry name" value="BilAc:Na_symport/Acr3"/>
</dbReference>
<dbReference type="Pfam" id="PF01758">
    <property type="entry name" value="SBF"/>
    <property type="match status" value="1"/>
</dbReference>
<evidence type="ECO:0000256" key="1">
    <source>
        <dbReference type="ARBA" id="ARBA00004141"/>
    </source>
</evidence>
<evidence type="ECO:0000256" key="3">
    <source>
        <dbReference type="ARBA" id="ARBA00022989"/>
    </source>
</evidence>
<evidence type="ECO:0000256" key="5">
    <source>
        <dbReference type="SAM" id="Phobius"/>
    </source>
</evidence>
<protein>
    <submittedName>
        <fullName evidence="6">Sodium-dependent transporter</fullName>
    </submittedName>
</protein>
<keyword evidence="2 5" id="KW-0812">Transmembrane</keyword>
<feature type="transmembrane region" description="Helical" evidence="5">
    <location>
        <begin position="91"/>
        <end position="114"/>
    </location>
</feature>
<dbReference type="AlphaFoldDB" id="A0AB39PMG6"/>